<evidence type="ECO:0000256" key="6">
    <source>
        <dbReference type="ARBA" id="ARBA00022692"/>
    </source>
</evidence>
<dbReference type="Pfam" id="PF07963">
    <property type="entry name" value="N_methyl"/>
    <property type="match status" value="1"/>
</dbReference>
<evidence type="ECO:0000256" key="4">
    <source>
        <dbReference type="ARBA" id="ARBA00022481"/>
    </source>
</evidence>
<dbReference type="GO" id="GO:0005886">
    <property type="term" value="C:plasma membrane"/>
    <property type="evidence" value="ECO:0007669"/>
    <property type="project" value="UniProtKB-SubCell"/>
</dbReference>
<protein>
    <recommendedName>
        <fullName evidence="2">Type II secretion system protein H</fullName>
    </recommendedName>
    <alternativeName>
        <fullName evidence="10">General secretion pathway protein H</fullName>
    </alternativeName>
</protein>
<dbReference type="SUPFAM" id="SSF54523">
    <property type="entry name" value="Pili subunits"/>
    <property type="match status" value="1"/>
</dbReference>
<evidence type="ECO:0000256" key="7">
    <source>
        <dbReference type="ARBA" id="ARBA00022989"/>
    </source>
</evidence>
<dbReference type="Pfam" id="PF12019">
    <property type="entry name" value="GspH"/>
    <property type="match status" value="1"/>
</dbReference>
<dbReference type="GO" id="GO:0015628">
    <property type="term" value="P:protein secretion by the type II secretion system"/>
    <property type="evidence" value="ECO:0007669"/>
    <property type="project" value="InterPro"/>
</dbReference>
<dbReference type="InterPro" id="IPR022346">
    <property type="entry name" value="T2SS_GspH"/>
</dbReference>
<comment type="subcellular location">
    <subcellularLocation>
        <location evidence="1">Cell inner membrane</location>
        <topology evidence="1">Single-pass membrane protein</topology>
    </subcellularLocation>
</comment>
<keyword evidence="8" id="KW-0472">Membrane</keyword>
<dbReference type="InterPro" id="IPR012902">
    <property type="entry name" value="N_methyl_site"/>
</dbReference>
<keyword evidence="7" id="KW-1133">Transmembrane helix</keyword>
<keyword evidence="5" id="KW-0997">Cell inner membrane</keyword>
<keyword evidence="4" id="KW-0488">Methylation</keyword>
<dbReference type="AlphaFoldDB" id="A0A7C5N606"/>
<comment type="caution">
    <text evidence="12">The sequence shown here is derived from an EMBL/GenBank/DDBJ whole genome shotgun (WGS) entry which is preliminary data.</text>
</comment>
<keyword evidence="3" id="KW-1003">Cell membrane</keyword>
<organism evidence="12">
    <name type="scientific">Thiolapillus brandeum</name>
    <dbReference type="NCBI Taxonomy" id="1076588"/>
    <lineage>
        <taxon>Bacteria</taxon>
        <taxon>Pseudomonadati</taxon>
        <taxon>Pseudomonadota</taxon>
        <taxon>Gammaproteobacteria</taxon>
        <taxon>Chromatiales</taxon>
        <taxon>Sedimenticolaceae</taxon>
        <taxon>Thiolapillus</taxon>
    </lineage>
</organism>
<dbReference type="GO" id="GO:0015627">
    <property type="term" value="C:type II protein secretion system complex"/>
    <property type="evidence" value="ECO:0007669"/>
    <property type="project" value="InterPro"/>
</dbReference>
<reference evidence="12" key="1">
    <citation type="journal article" date="2020" name="mSystems">
        <title>Genome- and Community-Level Interaction Insights into Carbon Utilization and Element Cycling Functions of Hydrothermarchaeota in Hydrothermal Sediment.</title>
        <authorList>
            <person name="Zhou Z."/>
            <person name="Liu Y."/>
            <person name="Xu W."/>
            <person name="Pan J."/>
            <person name="Luo Z.H."/>
            <person name="Li M."/>
        </authorList>
    </citation>
    <scope>NUCLEOTIDE SEQUENCE [LARGE SCALE GENOMIC DNA]</scope>
    <source>
        <strain evidence="12">HyVt-535</strain>
    </source>
</reference>
<keyword evidence="6" id="KW-0812">Transmembrane</keyword>
<dbReference type="NCBIfam" id="TIGR02532">
    <property type="entry name" value="IV_pilin_GFxxxE"/>
    <property type="match status" value="1"/>
</dbReference>
<comment type="similarity">
    <text evidence="9">Belongs to the GSP H family.</text>
</comment>
<evidence type="ECO:0000259" key="11">
    <source>
        <dbReference type="Pfam" id="PF12019"/>
    </source>
</evidence>
<name>A0A7C5N606_9GAMM</name>
<evidence type="ECO:0000313" key="12">
    <source>
        <dbReference type="EMBL" id="HHH12725.1"/>
    </source>
</evidence>
<accession>A0A7C5N606</accession>
<evidence type="ECO:0000256" key="1">
    <source>
        <dbReference type="ARBA" id="ARBA00004377"/>
    </source>
</evidence>
<evidence type="ECO:0000256" key="3">
    <source>
        <dbReference type="ARBA" id="ARBA00022475"/>
    </source>
</evidence>
<dbReference type="EMBL" id="DROM01000042">
    <property type="protein sequence ID" value="HHH12725.1"/>
    <property type="molecule type" value="Genomic_DNA"/>
</dbReference>
<proteinExistence type="inferred from homology"/>
<dbReference type="Proteomes" id="UP000886100">
    <property type="component" value="Unassembled WGS sequence"/>
</dbReference>
<dbReference type="InterPro" id="IPR045584">
    <property type="entry name" value="Pilin-like"/>
</dbReference>
<evidence type="ECO:0000256" key="5">
    <source>
        <dbReference type="ARBA" id="ARBA00022519"/>
    </source>
</evidence>
<feature type="domain" description="General secretion pathway GspH" evidence="11">
    <location>
        <begin position="41"/>
        <end position="136"/>
    </location>
</feature>
<evidence type="ECO:0000256" key="2">
    <source>
        <dbReference type="ARBA" id="ARBA00021549"/>
    </source>
</evidence>
<evidence type="ECO:0000256" key="9">
    <source>
        <dbReference type="ARBA" id="ARBA00025772"/>
    </source>
</evidence>
<gene>
    <name evidence="12" type="primary">gspH</name>
    <name evidence="12" type="ORF">ENJ98_00650</name>
</gene>
<evidence type="ECO:0000256" key="10">
    <source>
        <dbReference type="ARBA" id="ARBA00030775"/>
    </source>
</evidence>
<sequence>MRAEGFSLLELLVVLALAALLLNLAPPLVSAALPGTELEAAARELAAGLRMARSLAVTRQREASLRLDLERRTFRVAGSPRVHTIPHRLRLRLVTAESELEGARQAGIRFFPDGGSTGGRITLDNGRRTLGLDVDWLTGRVRILAPGQGG</sequence>
<evidence type="ECO:0000256" key="8">
    <source>
        <dbReference type="ARBA" id="ARBA00023136"/>
    </source>
</evidence>